<dbReference type="AlphaFoldDB" id="C1A0B7"/>
<dbReference type="InterPro" id="IPR023393">
    <property type="entry name" value="START-like_dom_sf"/>
</dbReference>
<evidence type="ECO:0000256" key="1">
    <source>
        <dbReference type="ARBA" id="ARBA00006817"/>
    </source>
</evidence>
<dbReference type="Pfam" id="PF08327">
    <property type="entry name" value="AHSA1"/>
    <property type="match status" value="1"/>
</dbReference>
<reference evidence="4" key="1">
    <citation type="submission" date="2005-03" db="EMBL/GenBank/DDBJ databases">
        <title>Comparison of the complete genome sequences of Rhodococcus erythropolis PR4 and Rhodococcus opacus B4.</title>
        <authorList>
            <person name="Takarada H."/>
            <person name="Sekine M."/>
            <person name="Hosoyama A."/>
            <person name="Yamada R."/>
            <person name="Fujisawa T."/>
            <person name="Omata S."/>
            <person name="Shimizu A."/>
            <person name="Tsukatani N."/>
            <person name="Tanikawa S."/>
            <person name="Fujita N."/>
            <person name="Harayama S."/>
        </authorList>
    </citation>
    <scope>NUCLEOTIDE SEQUENCE [LARGE SCALE GENOMIC DNA]</scope>
    <source>
        <strain evidence="4">PR4 / NBRC 100887</strain>
    </source>
</reference>
<proteinExistence type="inferred from homology"/>
<organism evidence="3 4">
    <name type="scientific">Rhodococcus erythropolis (strain PR4 / NBRC 100887)</name>
    <dbReference type="NCBI Taxonomy" id="234621"/>
    <lineage>
        <taxon>Bacteria</taxon>
        <taxon>Bacillati</taxon>
        <taxon>Actinomycetota</taxon>
        <taxon>Actinomycetes</taxon>
        <taxon>Mycobacteriales</taxon>
        <taxon>Nocardiaceae</taxon>
        <taxon>Rhodococcus</taxon>
        <taxon>Rhodococcus erythropolis group</taxon>
    </lineage>
</organism>
<feature type="domain" description="Activator of Hsp90 ATPase homologue 1/2-like C-terminal" evidence="2">
    <location>
        <begin position="41"/>
        <end position="153"/>
    </location>
</feature>
<gene>
    <name evidence="3" type="ordered locus">RER_33440</name>
</gene>
<protein>
    <recommendedName>
        <fullName evidence="2">Activator of Hsp90 ATPase homologue 1/2-like C-terminal domain-containing protein</fullName>
    </recommendedName>
</protein>
<dbReference type="eggNOG" id="COG3832">
    <property type="taxonomic scope" value="Bacteria"/>
</dbReference>
<dbReference type="InterPro" id="IPR013538">
    <property type="entry name" value="ASHA1/2-like_C"/>
</dbReference>
<reference evidence="3 4" key="2">
    <citation type="journal article" date="2006" name="Environ. Microbiol.">
        <title>Sequence analysis of three plasmids harboured in Rhodococcus erythropolis strain PR4.</title>
        <authorList>
            <person name="Sekine M."/>
            <person name="Tanikawa S."/>
            <person name="Omata S."/>
            <person name="Saito M."/>
            <person name="Fujisawa T."/>
            <person name="Tsukatani N."/>
            <person name="Tajima T."/>
            <person name="Sekigawa T."/>
            <person name="Kosugi H."/>
            <person name="Matsuo Y."/>
            <person name="Nishiko R."/>
            <person name="Imamura K."/>
            <person name="Ito M."/>
            <person name="Narita H."/>
            <person name="Tago S."/>
            <person name="Fujita N."/>
            <person name="Harayama S."/>
        </authorList>
    </citation>
    <scope>NUCLEOTIDE SEQUENCE [LARGE SCALE GENOMIC DNA]</scope>
    <source>
        <strain evidence="4">PR4 / NBRC 100887</strain>
    </source>
</reference>
<accession>C1A0B7</accession>
<dbReference type="HOGENOM" id="CLU_108923_3_0_11"/>
<name>C1A0B7_RHOE4</name>
<dbReference type="Gene3D" id="3.30.530.20">
    <property type="match status" value="1"/>
</dbReference>
<dbReference type="EMBL" id="AP008957">
    <property type="protein sequence ID" value="BAH34052.1"/>
    <property type="molecule type" value="Genomic_DNA"/>
</dbReference>
<evidence type="ECO:0000313" key="4">
    <source>
        <dbReference type="Proteomes" id="UP000002204"/>
    </source>
</evidence>
<comment type="similarity">
    <text evidence="1">Belongs to the AHA1 family.</text>
</comment>
<evidence type="ECO:0000313" key="3">
    <source>
        <dbReference type="EMBL" id="BAH34052.1"/>
    </source>
</evidence>
<dbReference type="SUPFAM" id="SSF55961">
    <property type="entry name" value="Bet v1-like"/>
    <property type="match status" value="1"/>
</dbReference>
<sequence length="183" mass="20618">MARWGQPHGHQALEAPMDNGKINLTYDGRVSLSFQLAIPHAPDKVWKVITEREYLDAWFPADVDFNLTPGADLLFKVTPEQVERFGLPADHVTRGTVISVHPHRILEFLWDADTLHWELAPDGTGGCWLTLTHTMEDEESAYAHAAGWHAGLEVVAAQLDGREVDWSPWDRADELSPQYRKSA</sequence>
<evidence type="ECO:0000259" key="2">
    <source>
        <dbReference type="Pfam" id="PF08327"/>
    </source>
</evidence>
<dbReference type="Proteomes" id="UP000002204">
    <property type="component" value="Chromosome"/>
</dbReference>
<dbReference type="KEGG" id="rer:RER_33440"/>